<evidence type="ECO:0000256" key="4">
    <source>
        <dbReference type="ARBA" id="ARBA00022989"/>
    </source>
</evidence>
<feature type="transmembrane region" description="Helical" evidence="6">
    <location>
        <begin position="33"/>
        <end position="52"/>
    </location>
</feature>
<protein>
    <submittedName>
        <fullName evidence="9">ComEC family competence protein</fullName>
    </submittedName>
</protein>
<evidence type="ECO:0000313" key="9">
    <source>
        <dbReference type="EMBL" id="QPH39897.1"/>
    </source>
</evidence>
<dbReference type="Pfam" id="PF13567">
    <property type="entry name" value="DUF4131"/>
    <property type="match status" value="1"/>
</dbReference>
<comment type="subcellular location">
    <subcellularLocation>
        <location evidence="1">Cell membrane</location>
        <topology evidence="1">Multi-pass membrane protein</topology>
    </subcellularLocation>
</comment>
<keyword evidence="3 6" id="KW-0812">Transmembrane</keyword>
<evidence type="ECO:0000313" key="10">
    <source>
        <dbReference type="Proteomes" id="UP000594759"/>
    </source>
</evidence>
<feature type="transmembrane region" description="Helical" evidence="6">
    <location>
        <begin position="64"/>
        <end position="82"/>
    </location>
</feature>
<dbReference type="NCBIfam" id="TIGR00360">
    <property type="entry name" value="ComEC_N-term"/>
    <property type="match status" value="1"/>
</dbReference>
<accession>A0A7S9KZX7</accession>
<dbReference type="PANTHER" id="PTHR30619">
    <property type="entry name" value="DNA INTERNALIZATION/COMPETENCE PROTEIN COMEC/REC2"/>
    <property type="match status" value="1"/>
</dbReference>
<dbReference type="Proteomes" id="UP000594759">
    <property type="component" value="Chromosome"/>
</dbReference>
<evidence type="ECO:0000256" key="5">
    <source>
        <dbReference type="ARBA" id="ARBA00023136"/>
    </source>
</evidence>
<dbReference type="RefSeq" id="WP_196099357.1">
    <property type="nucleotide sequence ID" value="NZ_CP064939.1"/>
</dbReference>
<evidence type="ECO:0000256" key="3">
    <source>
        <dbReference type="ARBA" id="ARBA00022692"/>
    </source>
</evidence>
<feature type="domain" description="ComEC/Rec2-related protein" evidence="7">
    <location>
        <begin position="239"/>
        <end position="501"/>
    </location>
</feature>
<feature type="transmembrane region" description="Helical" evidence="6">
    <location>
        <begin position="263"/>
        <end position="285"/>
    </location>
</feature>
<feature type="transmembrane region" description="Helical" evidence="6">
    <location>
        <begin position="508"/>
        <end position="525"/>
    </location>
</feature>
<reference evidence="9 10" key="1">
    <citation type="submission" date="2020-11" db="EMBL/GenBank/DDBJ databases">
        <title>Pedobacter endophytica, an endophytic bacteria isolated form Carex pumila.</title>
        <authorList>
            <person name="Peng Y."/>
            <person name="Jiang L."/>
            <person name="Lee J."/>
        </authorList>
    </citation>
    <scope>NUCLEOTIDE SEQUENCE [LARGE SCALE GENOMIC DNA]</scope>
    <source>
        <strain evidence="9 10">JBR3-12</strain>
    </source>
</reference>
<feature type="domain" description="DUF4131" evidence="8">
    <location>
        <begin position="35"/>
        <end position="196"/>
    </location>
</feature>
<dbReference type="AlphaFoldDB" id="A0A7S9KZX7"/>
<feature type="transmembrane region" description="Helical" evidence="6">
    <location>
        <begin position="480"/>
        <end position="502"/>
    </location>
</feature>
<proteinExistence type="predicted"/>
<feature type="transmembrane region" description="Helical" evidence="6">
    <location>
        <begin position="427"/>
        <end position="459"/>
    </location>
</feature>
<keyword evidence="4 6" id="KW-1133">Transmembrane helix</keyword>
<dbReference type="PANTHER" id="PTHR30619:SF1">
    <property type="entry name" value="RECOMBINATION PROTEIN 2"/>
    <property type="match status" value="1"/>
</dbReference>
<gene>
    <name evidence="9" type="ORF">IZT61_01015</name>
</gene>
<dbReference type="InterPro" id="IPR004477">
    <property type="entry name" value="ComEC_N"/>
</dbReference>
<feature type="transmembrane region" description="Helical" evidence="6">
    <location>
        <begin position="396"/>
        <end position="415"/>
    </location>
</feature>
<dbReference type="InterPro" id="IPR052159">
    <property type="entry name" value="Competence_DNA_uptake"/>
</dbReference>
<evidence type="ECO:0000256" key="6">
    <source>
        <dbReference type="SAM" id="Phobius"/>
    </source>
</evidence>
<name>A0A7S9KZX7_9SPHI</name>
<dbReference type="EMBL" id="CP064939">
    <property type="protein sequence ID" value="QPH39897.1"/>
    <property type="molecule type" value="Genomic_DNA"/>
</dbReference>
<dbReference type="GO" id="GO:0005886">
    <property type="term" value="C:plasma membrane"/>
    <property type="evidence" value="ECO:0007669"/>
    <property type="project" value="UniProtKB-SubCell"/>
</dbReference>
<keyword evidence="5 6" id="KW-0472">Membrane</keyword>
<keyword evidence="10" id="KW-1185">Reference proteome</keyword>
<sequence>MFKAEYIFVRILIPFLFGISAFYSYPNLLISKLLAIITTLLFLLIITINISYKKLNGYRFKGVTGILILLFFFFFGGLVCLLKNETLKSDYFAKRHYTYLKVWVNDEPQQTNDILRFKASVVSGYENSRQIKLSGKLLVALKVNSAEPVHLKYGDELIISANYAPIEPPYNPAEFDFKRWMAAKNIRQQCFINQKNLLKTNRNIGNPIIRFALRLRKRQIEVYRQLIKDREAFSVASTLIFDYRADLSKETLAAYSTTGTIHALSVSGSHVGIIFFLLNICFAFLDKNKHLKILKFILICSLIWGYALITGLSPTVVRAAIMITIFIAALTFAKNKNGYNTLAFAAFCQLVYNPFLIWDVGFQLSYISVFGLIYLQPKIYKWLYMKNKWLDKVWQLIALSLAAQLVTFPLCLYYFHQFPVYFLLGNLFIAIPLTAIMILGMLVLVPYLHWLAPVFEWIIAFTNSTLKQIADLPYSTFSSVWITIPELILLILALSSLVYGLARYDKRFLAASLSIYIVYSSCTLYDDWQAMHQQKIIFFTLRKNYAAAFIKGQKAILVTDLSAGDRNYEFFVQPALAQSKITEIDFLNLQNDTASRNFLKTQSQIIFYNYHLLIIDASFNNKKLEAGGKFSALWITANTKFKLDNISKKVKYQSILIDGTNKDYHIAQFDNFAKNNSVEHHILKKNPAYLVYLNQ</sequence>
<evidence type="ECO:0000256" key="1">
    <source>
        <dbReference type="ARBA" id="ARBA00004651"/>
    </source>
</evidence>
<feature type="transmembrane region" description="Helical" evidence="6">
    <location>
        <begin position="355"/>
        <end position="375"/>
    </location>
</feature>
<keyword evidence="2" id="KW-1003">Cell membrane</keyword>
<organism evidence="9 10">
    <name type="scientific">Pedobacter endophyticus</name>
    <dbReference type="NCBI Taxonomy" id="2789740"/>
    <lineage>
        <taxon>Bacteria</taxon>
        <taxon>Pseudomonadati</taxon>
        <taxon>Bacteroidota</taxon>
        <taxon>Sphingobacteriia</taxon>
        <taxon>Sphingobacteriales</taxon>
        <taxon>Sphingobacteriaceae</taxon>
        <taxon>Pedobacter</taxon>
    </lineage>
</organism>
<feature type="transmembrane region" description="Helical" evidence="6">
    <location>
        <begin position="316"/>
        <end position="335"/>
    </location>
</feature>
<evidence type="ECO:0000259" key="8">
    <source>
        <dbReference type="Pfam" id="PF13567"/>
    </source>
</evidence>
<evidence type="ECO:0000256" key="2">
    <source>
        <dbReference type="ARBA" id="ARBA00022475"/>
    </source>
</evidence>
<dbReference type="KEGG" id="pex:IZT61_01015"/>
<dbReference type="InterPro" id="IPR025405">
    <property type="entry name" value="DUF4131"/>
</dbReference>
<feature type="transmembrane region" description="Helical" evidence="6">
    <location>
        <begin position="6"/>
        <end position="26"/>
    </location>
</feature>
<dbReference type="Pfam" id="PF03772">
    <property type="entry name" value="Competence"/>
    <property type="match status" value="1"/>
</dbReference>
<evidence type="ECO:0000259" key="7">
    <source>
        <dbReference type="Pfam" id="PF03772"/>
    </source>
</evidence>
<feature type="transmembrane region" description="Helical" evidence="6">
    <location>
        <begin position="291"/>
        <end position="309"/>
    </location>
</feature>